<protein>
    <submittedName>
        <fullName evidence="1">Uncharacterized protein</fullName>
    </submittedName>
</protein>
<sequence>MKATSLPQRQQAFAPARPSPIGAVDTLAKRTATLLEGHHQFLGVGGNNLVTDLDLVKILDFIAGNDLDLFAPAVLEDHAARRLVDGVNDQRHPGFNDAGKFARADGGETFGNSRLLCGRHKWH</sequence>
<organism evidence="1 2">
    <name type="scientific">Candidatus Accumulibacter proximus</name>
    <dbReference type="NCBI Taxonomy" id="2954385"/>
    <lineage>
        <taxon>Bacteria</taxon>
        <taxon>Pseudomonadati</taxon>
        <taxon>Pseudomonadota</taxon>
        <taxon>Betaproteobacteria</taxon>
        <taxon>Candidatus Accumulibacter</taxon>
    </lineage>
</organism>
<name>A0A935Q3N5_9PROT</name>
<dbReference type="EMBL" id="JADJMH010000029">
    <property type="protein sequence ID" value="MBK7676951.1"/>
    <property type="molecule type" value="Genomic_DNA"/>
</dbReference>
<evidence type="ECO:0000313" key="2">
    <source>
        <dbReference type="Proteomes" id="UP000697998"/>
    </source>
</evidence>
<evidence type="ECO:0000313" key="1">
    <source>
        <dbReference type="EMBL" id="MBK7676951.1"/>
    </source>
</evidence>
<gene>
    <name evidence="1" type="ORF">IPJ27_20560</name>
</gene>
<proteinExistence type="predicted"/>
<dbReference type="Proteomes" id="UP000697998">
    <property type="component" value="Unassembled WGS sequence"/>
</dbReference>
<accession>A0A935Q3N5</accession>
<comment type="caution">
    <text evidence="1">The sequence shown here is derived from an EMBL/GenBank/DDBJ whole genome shotgun (WGS) entry which is preliminary data.</text>
</comment>
<dbReference type="AlphaFoldDB" id="A0A935Q3N5"/>
<reference evidence="1 2" key="1">
    <citation type="submission" date="2020-10" db="EMBL/GenBank/DDBJ databases">
        <title>Connecting structure to function with the recovery of over 1000 high-quality activated sludge metagenome-assembled genomes encoding full-length rRNA genes using long-read sequencing.</title>
        <authorList>
            <person name="Singleton C.M."/>
            <person name="Petriglieri F."/>
            <person name="Kristensen J.M."/>
            <person name="Kirkegaard R.H."/>
            <person name="Michaelsen T.Y."/>
            <person name="Andersen M.H."/>
            <person name="Karst S.M."/>
            <person name="Dueholm M.S."/>
            <person name="Nielsen P.H."/>
            <person name="Albertsen M."/>
        </authorList>
    </citation>
    <scope>NUCLEOTIDE SEQUENCE [LARGE SCALE GENOMIC DNA]</scope>
    <source>
        <strain evidence="1">EsbW_18-Q3-R4-48_BATAC.285</strain>
    </source>
</reference>